<evidence type="ECO:0000313" key="2">
    <source>
        <dbReference type="EMBL" id="MQL88549.1"/>
    </source>
</evidence>
<reference evidence="2" key="1">
    <citation type="submission" date="2017-07" db="EMBL/GenBank/DDBJ databases">
        <title>Taro Niue Genome Assembly and Annotation.</title>
        <authorList>
            <person name="Atibalentja N."/>
            <person name="Keating K."/>
            <person name="Fields C.J."/>
        </authorList>
    </citation>
    <scope>NUCLEOTIDE SEQUENCE</scope>
    <source>
        <strain evidence="2">Niue_2</strain>
        <tissue evidence="2">Leaf</tissue>
    </source>
</reference>
<dbReference type="AlphaFoldDB" id="A0A843VAJ0"/>
<feature type="compositionally biased region" description="Polar residues" evidence="1">
    <location>
        <begin position="130"/>
        <end position="143"/>
    </location>
</feature>
<comment type="caution">
    <text evidence="2">The sequence shown here is derived from an EMBL/GenBank/DDBJ whole genome shotgun (WGS) entry which is preliminary data.</text>
</comment>
<feature type="region of interest" description="Disordered" evidence="1">
    <location>
        <begin position="113"/>
        <end position="143"/>
    </location>
</feature>
<organism evidence="2 3">
    <name type="scientific">Colocasia esculenta</name>
    <name type="common">Wild taro</name>
    <name type="synonym">Arum esculentum</name>
    <dbReference type="NCBI Taxonomy" id="4460"/>
    <lineage>
        <taxon>Eukaryota</taxon>
        <taxon>Viridiplantae</taxon>
        <taxon>Streptophyta</taxon>
        <taxon>Embryophyta</taxon>
        <taxon>Tracheophyta</taxon>
        <taxon>Spermatophyta</taxon>
        <taxon>Magnoliopsida</taxon>
        <taxon>Liliopsida</taxon>
        <taxon>Araceae</taxon>
        <taxon>Aroideae</taxon>
        <taxon>Colocasieae</taxon>
        <taxon>Colocasia</taxon>
    </lineage>
</organism>
<dbReference type="Proteomes" id="UP000652761">
    <property type="component" value="Unassembled WGS sequence"/>
</dbReference>
<dbReference type="OrthoDB" id="191139at2759"/>
<feature type="compositionally biased region" description="Polar residues" evidence="1">
    <location>
        <begin position="20"/>
        <end position="34"/>
    </location>
</feature>
<protein>
    <submittedName>
        <fullName evidence="2">Uncharacterized protein</fullName>
    </submittedName>
</protein>
<sequence length="152" mass="17467">MQLLRRRDTRPLVKDIKCAGSQQAPQTDNSSPGNLNRRAPPVMIEVDKRLDLSSPSPIKDTGHFLLTDILLEKMVQTAGETGIEGRIVNVSSVVHSWVKKDRFHFYDMLNPERNKKKNSRMQTKREMSRRGTNLGNQSNHRPFSHYILTTRT</sequence>
<evidence type="ECO:0000313" key="3">
    <source>
        <dbReference type="Proteomes" id="UP000652761"/>
    </source>
</evidence>
<proteinExistence type="predicted"/>
<evidence type="ECO:0000256" key="1">
    <source>
        <dbReference type="SAM" id="MobiDB-lite"/>
    </source>
</evidence>
<keyword evidence="3" id="KW-1185">Reference proteome</keyword>
<name>A0A843VAJ0_COLES</name>
<dbReference type="EMBL" id="NMUH01001067">
    <property type="protein sequence ID" value="MQL88549.1"/>
    <property type="molecule type" value="Genomic_DNA"/>
</dbReference>
<gene>
    <name evidence="2" type="ORF">Taro_021111</name>
</gene>
<accession>A0A843VAJ0</accession>
<feature type="region of interest" description="Disordered" evidence="1">
    <location>
        <begin position="19"/>
        <end position="38"/>
    </location>
</feature>